<keyword evidence="3" id="KW-1185">Reference proteome</keyword>
<evidence type="ECO:0008006" key="4">
    <source>
        <dbReference type="Google" id="ProtNLM"/>
    </source>
</evidence>
<dbReference type="GO" id="GO:0010073">
    <property type="term" value="P:meristem maintenance"/>
    <property type="evidence" value="ECO:0007669"/>
    <property type="project" value="InterPro"/>
</dbReference>
<evidence type="ECO:0000313" key="3">
    <source>
        <dbReference type="Proteomes" id="UP000017836"/>
    </source>
</evidence>
<evidence type="ECO:0000313" key="2">
    <source>
        <dbReference type="EMBL" id="ERN02528.1"/>
    </source>
</evidence>
<organism evidence="2 3">
    <name type="scientific">Amborella trichopoda</name>
    <dbReference type="NCBI Taxonomy" id="13333"/>
    <lineage>
        <taxon>Eukaryota</taxon>
        <taxon>Viridiplantae</taxon>
        <taxon>Streptophyta</taxon>
        <taxon>Embryophyta</taxon>
        <taxon>Tracheophyta</taxon>
        <taxon>Spermatophyta</taxon>
        <taxon>Magnoliopsida</taxon>
        <taxon>Amborellales</taxon>
        <taxon>Amborellaceae</taxon>
        <taxon>Amborella</taxon>
    </lineage>
</organism>
<gene>
    <name evidence="2" type="ORF">AMTR_s00083p00122040</name>
</gene>
<feature type="region of interest" description="Disordered" evidence="1">
    <location>
        <begin position="160"/>
        <end position="199"/>
    </location>
</feature>
<dbReference type="InterPro" id="IPR044824">
    <property type="entry name" value="MAIN-like"/>
</dbReference>
<protein>
    <recommendedName>
        <fullName evidence="4">Aminotransferase-like plant mobile domain-containing protein</fullName>
    </recommendedName>
</protein>
<proteinExistence type="predicted"/>
<name>W1P3L9_AMBTC</name>
<dbReference type="Gramene" id="ERN02528">
    <property type="protein sequence ID" value="ERN02528"/>
    <property type="gene ID" value="AMTR_s00083p00122040"/>
</dbReference>
<reference evidence="3" key="1">
    <citation type="journal article" date="2013" name="Science">
        <title>The Amborella genome and the evolution of flowering plants.</title>
        <authorList>
            <consortium name="Amborella Genome Project"/>
        </authorList>
    </citation>
    <scope>NUCLEOTIDE SEQUENCE [LARGE SCALE GENOMIC DNA]</scope>
</reference>
<evidence type="ECO:0000256" key="1">
    <source>
        <dbReference type="SAM" id="MobiDB-lite"/>
    </source>
</evidence>
<dbReference type="PANTHER" id="PTHR46033">
    <property type="entry name" value="PROTEIN MAIN-LIKE 2"/>
    <property type="match status" value="1"/>
</dbReference>
<dbReference type="HOGENOM" id="CLU_068553_0_0_1"/>
<sequence length="363" mass="40619">MATLCFWVENDQSTPECKMTKIPLGVNSIFQGSHLFAIHKWAALTLEQRQALAQIGLWETETYSIPLRCGELASTLEEVIRILGVRSGGEPFLSIPPRMSTSYAYDCKELLGISLEKINRRHDSEIHLGKLRWEFTGVPHRAERMMGGRAPQVSVFVGRRPSHKGKAPVGEDGVGMSESVQGESSHPSSRGAGDAEGVGRDIPDLGNGSTFFNEDTGWVTRRLDYLKQVVWGSAIVSWLHYHLCSVVRGTRYLRGCSIFLHVWAWEHITIPRPLPGRLAPSFLTIHCWSYGINWTPMRVEPIPIVYASSSQAFGMTVHLICMLLVMPTSLVKTIVCLAFLRRPVRLPRPGLPLWLAPPMRMPI</sequence>
<accession>W1P3L9</accession>
<dbReference type="PANTHER" id="PTHR46033:SF1">
    <property type="entry name" value="PROTEIN MAIN-LIKE 2"/>
    <property type="match status" value="1"/>
</dbReference>
<dbReference type="EMBL" id="KI394526">
    <property type="protein sequence ID" value="ERN02528.1"/>
    <property type="molecule type" value="Genomic_DNA"/>
</dbReference>
<dbReference type="Proteomes" id="UP000017836">
    <property type="component" value="Unassembled WGS sequence"/>
</dbReference>
<feature type="compositionally biased region" description="Polar residues" evidence="1">
    <location>
        <begin position="178"/>
        <end position="188"/>
    </location>
</feature>
<dbReference type="AlphaFoldDB" id="W1P3L9"/>